<dbReference type="GO" id="GO:0009103">
    <property type="term" value="P:lipopolysaccharide biosynthetic process"/>
    <property type="evidence" value="ECO:0007669"/>
    <property type="project" value="UniProtKB-ARBA"/>
</dbReference>
<keyword evidence="6 8" id="KW-1133">Transmembrane helix</keyword>
<evidence type="ECO:0000256" key="3">
    <source>
        <dbReference type="ARBA" id="ARBA00022676"/>
    </source>
</evidence>
<dbReference type="PANTHER" id="PTHR33908">
    <property type="entry name" value="MANNOSYLTRANSFERASE YKCB-RELATED"/>
    <property type="match status" value="1"/>
</dbReference>
<dbReference type="InterPro" id="IPR050297">
    <property type="entry name" value="LipidA_mod_glycosyltrf_83"/>
</dbReference>
<evidence type="ECO:0000259" key="9">
    <source>
        <dbReference type="Pfam" id="PF13231"/>
    </source>
</evidence>
<dbReference type="InterPro" id="IPR038731">
    <property type="entry name" value="RgtA/B/C-like"/>
</dbReference>
<dbReference type="RefSeq" id="WP_369173114.1">
    <property type="nucleotide sequence ID" value="NZ_CP163439.1"/>
</dbReference>
<evidence type="ECO:0000256" key="2">
    <source>
        <dbReference type="ARBA" id="ARBA00022475"/>
    </source>
</evidence>
<dbReference type="PANTHER" id="PTHR33908:SF11">
    <property type="entry name" value="MEMBRANE PROTEIN"/>
    <property type="match status" value="1"/>
</dbReference>
<keyword evidence="2" id="KW-1003">Cell membrane</keyword>
<feature type="transmembrane region" description="Helical" evidence="8">
    <location>
        <begin position="327"/>
        <end position="345"/>
    </location>
</feature>
<dbReference type="GO" id="GO:0016763">
    <property type="term" value="F:pentosyltransferase activity"/>
    <property type="evidence" value="ECO:0007669"/>
    <property type="project" value="TreeGrafter"/>
</dbReference>
<dbReference type="EC" id="2.4.-.-" evidence="10"/>
<organism evidence="10">
    <name type="scientific">Streptomyces sp. R28</name>
    <dbReference type="NCBI Taxonomy" id="3238628"/>
    <lineage>
        <taxon>Bacteria</taxon>
        <taxon>Bacillati</taxon>
        <taxon>Actinomycetota</taxon>
        <taxon>Actinomycetes</taxon>
        <taxon>Kitasatosporales</taxon>
        <taxon>Streptomycetaceae</taxon>
        <taxon>Streptomyces</taxon>
    </lineage>
</organism>
<keyword evidence="4 10" id="KW-0808">Transferase</keyword>
<keyword evidence="7 8" id="KW-0472">Membrane</keyword>
<dbReference type="AlphaFoldDB" id="A0AB39Q7G5"/>
<evidence type="ECO:0000256" key="8">
    <source>
        <dbReference type="SAM" id="Phobius"/>
    </source>
</evidence>
<feature type="transmembrane region" description="Helical" evidence="8">
    <location>
        <begin position="253"/>
        <end position="278"/>
    </location>
</feature>
<dbReference type="EMBL" id="CP163439">
    <property type="protein sequence ID" value="XDQ38417.1"/>
    <property type="molecule type" value="Genomic_DNA"/>
</dbReference>
<feature type="transmembrane region" description="Helical" evidence="8">
    <location>
        <begin position="298"/>
        <end position="320"/>
    </location>
</feature>
<feature type="domain" description="Glycosyltransferase RgtA/B/C/D-like" evidence="9">
    <location>
        <begin position="74"/>
        <end position="195"/>
    </location>
</feature>
<dbReference type="Pfam" id="PF13231">
    <property type="entry name" value="PMT_2"/>
    <property type="match status" value="1"/>
</dbReference>
<protein>
    <submittedName>
        <fullName evidence="10">ArnT family glycosyltransferase</fullName>
        <ecNumber evidence="10">2.4.-.-</ecNumber>
    </submittedName>
</protein>
<accession>A0AB39Q7G5</accession>
<reference evidence="10" key="1">
    <citation type="submission" date="2024-07" db="EMBL/GenBank/DDBJ databases">
        <authorList>
            <person name="Yu S.T."/>
        </authorList>
    </citation>
    <scope>NUCLEOTIDE SEQUENCE</scope>
    <source>
        <strain evidence="10">R28</strain>
    </source>
</reference>
<evidence type="ECO:0000313" key="10">
    <source>
        <dbReference type="EMBL" id="XDQ38417.1"/>
    </source>
</evidence>
<dbReference type="GO" id="GO:0005886">
    <property type="term" value="C:plasma membrane"/>
    <property type="evidence" value="ECO:0007669"/>
    <property type="project" value="UniProtKB-SubCell"/>
</dbReference>
<name>A0AB39Q7G5_9ACTN</name>
<evidence type="ECO:0000256" key="4">
    <source>
        <dbReference type="ARBA" id="ARBA00022679"/>
    </source>
</evidence>
<evidence type="ECO:0000256" key="6">
    <source>
        <dbReference type="ARBA" id="ARBA00022989"/>
    </source>
</evidence>
<evidence type="ECO:0000256" key="5">
    <source>
        <dbReference type="ARBA" id="ARBA00022692"/>
    </source>
</evidence>
<sequence length="527" mass="56678">MLAELLAPPRSVSEPSAERGYWRRLLPTLTLLACVTRAPSFTRPLWNPDEGYLAVQARLLAQGGELYDTVVDRKPPLVPWLYQAAFAVAGSGSLTSVRVLAVAAQLLTAVLLASLARRRWGDTAGGTAGVLYLLVSVGLNPEDAQAATFEVFMLPCTAAAMWCADRRRWGAAGLAVAGAFLAKQTGGAVLVPVMWLCVSARGCPLEQVGCRKRILAARPSRGRWGSVQLRARDAGLIQQAPSREVRAGRLARLGAGVVVPVLGVAAVTDPAGFLFWTVTGSGAYASFTGSEIHVLARGLTNAAILTLACAGLIPPVLRVLRLARTGAADLWMWAAASAGAVMLGFHFFGHYYLQLLPPLTLLATAALQILPRERMTHAVLTSACCCALFLTWGLLAPRPELDHATRLADEVAIRTEPQDRVLVWGIHPETYWLADRRPASRYLTAGLLTNYSGGRDGPQVGERYAVDGAWAVFDEEMTERAPTLVVDDSRGKPYGPQRVPGLRRLLSARYEEAGVVDGAVLYVRNRT</sequence>
<feature type="transmembrane region" description="Helical" evidence="8">
    <location>
        <begin position="80"/>
        <end position="113"/>
    </location>
</feature>
<gene>
    <name evidence="10" type="ORF">AB5J49_36490</name>
</gene>
<keyword evidence="5 8" id="KW-0812">Transmembrane</keyword>
<keyword evidence="3 10" id="KW-0328">Glycosyltransferase</keyword>
<evidence type="ECO:0000256" key="1">
    <source>
        <dbReference type="ARBA" id="ARBA00004651"/>
    </source>
</evidence>
<evidence type="ECO:0000256" key="7">
    <source>
        <dbReference type="ARBA" id="ARBA00023136"/>
    </source>
</evidence>
<feature type="transmembrane region" description="Helical" evidence="8">
    <location>
        <begin position="377"/>
        <end position="395"/>
    </location>
</feature>
<proteinExistence type="predicted"/>
<comment type="subcellular location">
    <subcellularLocation>
        <location evidence="1">Cell membrane</location>
        <topology evidence="1">Multi-pass membrane protein</topology>
    </subcellularLocation>
</comment>